<dbReference type="SUPFAM" id="SSF48208">
    <property type="entry name" value="Six-hairpin glycosidases"/>
    <property type="match status" value="1"/>
</dbReference>
<protein>
    <submittedName>
        <fullName evidence="3">Mannose-6-phosphate isomerase</fullName>
    </submittedName>
</protein>
<reference evidence="3 4" key="1">
    <citation type="submission" date="2018-04" db="EMBL/GenBank/DDBJ databases">
        <title>Genome sequencing of Gemmobacter.</title>
        <authorList>
            <person name="Yi H."/>
            <person name="Baek M.-G."/>
        </authorList>
    </citation>
    <scope>NUCLEOTIDE SEQUENCE [LARGE SCALE GENOMIC DNA]</scope>
    <source>
        <strain evidence="3 4">HYN0069</strain>
    </source>
</reference>
<organism evidence="3 4">
    <name type="scientific">Paragemmobacter aquarius</name>
    <dbReference type="NCBI Taxonomy" id="2169400"/>
    <lineage>
        <taxon>Bacteria</taxon>
        <taxon>Pseudomonadati</taxon>
        <taxon>Pseudomonadota</taxon>
        <taxon>Alphaproteobacteria</taxon>
        <taxon>Rhodobacterales</taxon>
        <taxon>Paracoccaceae</taxon>
        <taxon>Paragemmobacter</taxon>
    </lineage>
</organism>
<dbReference type="EMBL" id="CP028918">
    <property type="protein sequence ID" value="AWB47214.1"/>
    <property type="molecule type" value="Genomic_DNA"/>
</dbReference>
<dbReference type="AlphaFoldDB" id="A0A2S0UHC5"/>
<dbReference type="PANTHER" id="PTHR15108">
    <property type="entry name" value="N-ACYLGLUCOSAMINE-2-EPIMERASE"/>
    <property type="match status" value="1"/>
</dbReference>
<proteinExistence type="inferred from homology"/>
<sequence>MTPSQPARWIDWLCHQALPLWSDVGFDRRGGSFVERLSPQGAPLVDVPRRLMVQARQIHVFATAARNGWDKDGGSLALRAGDAMIAAYAAGSDGWVFSCSADGTVADPRRDLYAHAFVLLALAALIRLDGQVRHIRMVQTTLAFLDREMAHPAGGFAENWPNTSLPRRQNPHMHLLEALIALQETGLCGDMSDRMKAIVALFDRRFFSPDAVLTEFFDDEWSPLNPDNAFEPGHHFEWAWLLARHGAMTRSGAGNRIDRLLAKGLRGCDTKGTVTEAVSDKGTANTSRLWAAMEAAKALSPPIAAAVRAAGTEKVLDKAWQSFIAPAVAGGWVDRVDAAGNSLVDHIPASSLYHIVTAIDFLTSEDRQRARRSFAMTGLSL</sequence>
<dbReference type="OrthoDB" id="9806359at2"/>
<evidence type="ECO:0000256" key="2">
    <source>
        <dbReference type="ARBA" id="ARBA00023235"/>
    </source>
</evidence>
<dbReference type="KEGG" id="geh:HYN69_00670"/>
<evidence type="ECO:0000313" key="4">
    <source>
        <dbReference type="Proteomes" id="UP000244496"/>
    </source>
</evidence>
<dbReference type="GO" id="GO:0016853">
    <property type="term" value="F:isomerase activity"/>
    <property type="evidence" value="ECO:0007669"/>
    <property type="project" value="UniProtKB-KW"/>
</dbReference>
<keyword evidence="4" id="KW-1185">Reference proteome</keyword>
<dbReference type="Proteomes" id="UP000244496">
    <property type="component" value="Chromosome"/>
</dbReference>
<evidence type="ECO:0000313" key="3">
    <source>
        <dbReference type="EMBL" id="AWB47214.1"/>
    </source>
</evidence>
<comment type="similarity">
    <text evidence="1">Belongs to the N-acylglucosamine 2-epimerase family.</text>
</comment>
<dbReference type="Pfam" id="PF07221">
    <property type="entry name" value="GlcNAc_2-epim"/>
    <property type="match status" value="1"/>
</dbReference>
<evidence type="ECO:0000256" key="1">
    <source>
        <dbReference type="ARBA" id="ARBA00008558"/>
    </source>
</evidence>
<dbReference type="InterPro" id="IPR010819">
    <property type="entry name" value="AGE/CE"/>
</dbReference>
<keyword evidence="2 3" id="KW-0413">Isomerase</keyword>
<accession>A0A2S0UHC5</accession>
<dbReference type="GO" id="GO:0005975">
    <property type="term" value="P:carbohydrate metabolic process"/>
    <property type="evidence" value="ECO:0007669"/>
    <property type="project" value="InterPro"/>
</dbReference>
<dbReference type="InterPro" id="IPR008928">
    <property type="entry name" value="6-hairpin_glycosidase_sf"/>
</dbReference>
<dbReference type="InterPro" id="IPR012341">
    <property type="entry name" value="6hp_glycosidase-like_sf"/>
</dbReference>
<dbReference type="Gene3D" id="1.50.10.10">
    <property type="match status" value="1"/>
</dbReference>
<gene>
    <name evidence="3" type="ORF">HYN69_00670</name>
</gene>
<name>A0A2S0UHC5_9RHOB</name>